<protein>
    <submittedName>
        <fullName evidence="2">Uncharacterized protein</fullName>
    </submittedName>
</protein>
<evidence type="ECO:0000256" key="1">
    <source>
        <dbReference type="SAM" id="Phobius"/>
    </source>
</evidence>
<comment type="caution">
    <text evidence="2">The sequence shown here is derived from an EMBL/GenBank/DDBJ whole genome shotgun (WGS) entry which is preliminary data.</text>
</comment>
<dbReference type="HOGENOM" id="CLU_2476908_0_0_10"/>
<feature type="transmembrane region" description="Helical" evidence="1">
    <location>
        <begin position="33"/>
        <end position="54"/>
    </location>
</feature>
<dbReference type="OrthoDB" id="9893989at2"/>
<organism evidence="2 3">
    <name type="scientific">Bacteroides oleiciplenus YIT 12058</name>
    <dbReference type="NCBI Taxonomy" id="742727"/>
    <lineage>
        <taxon>Bacteria</taxon>
        <taxon>Pseudomonadati</taxon>
        <taxon>Bacteroidota</taxon>
        <taxon>Bacteroidia</taxon>
        <taxon>Bacteroidales</taxon>
        <taxon>Bacteroidaceae</taxon>
        <taxon>Bacteroides</taxon>
    </lineage>
</organism>
<dbReference type="AlphaFoldDB" id="K9DZK8"/>
<sequence>MKARKENTFRNNIVAANLFPHKLLEMAARIGMAVVKMAVGVILWAGYFVLSLVANIAGGIIQLAVGCIIALASVAAFFGLIIWLLTL</sequence>
<keyword evidence="3" id="KW-1185">Reference proteome</keyword>
<evidence type="ECO:0000313" key="2">
    <source>
        <dbReference type="EMBL" id="EKU88771.1"/>
    </source>
</evidence>
<evidence type="ECO:0000313" key="3">
    <source>
        <dbReference type="Proteomes" id="UP000009872"/>
    </source>
</evidence>
<dbReference type="EMBL" id="ADLF01000018">
    <property type="protein sequence ID" value="EKU88771.1"/>
    <property type="molecule type" value="Genomic_DNA"/>
</dbReference>
<gene>
    <name evidence="2" type="ORF">HMPREF9447_04089</name>
</gene>
<dbReference type="RefSeq" id="WP_009131609.1">
    <property type="nucleotide sequence ID" value="NZ_JH992944.1"/>
</dbReference>
<name>K9DZK8_9BACE</name>
<reference evidence="2 3" key="1">
    <citation type="submission" date="2012-09" db="EMBL/GenBank/DDBJ databases">
        <title>The Genome Sequence of Bacteroides oleiciplenus YIT 12058.</title>
        <authorList>
            <consortium name="The Broad Institute Genome Sequencing Platform"/>
            <person name="Earl A."/>
            <person name="Ward D."/>
            <person name="Feldgarden M."/>
            <person name="Gevers D."/>
            <person name="Morotomi M."/>
            <person name="Walker B."/>
            <person name="Young S.K."/>
            <person name="Zeng Q."/>
            <person name="Gargeya S."/>
            <person name="Fitzgerald M."/>
            <person name="Haas B."/>
            <person name="Abouelleil A."/>
            <person name="Alvarado L."/>
            <person name="Arachchi H.M."/>
            <person name="Berlin A.M."/>
            <person name="Chapman S.B."/>
            <person name="Goldberg J."/>
            <person name="Griggs A."/>
            <person name="Gujja S."/>
            <person name="Hansen M."/>
            <person name="Howarth C."/>
            <person name="Imamovic A."/>
            <person name="Larimer J."/>
            <person name="McCowen C."/>
            <person name="Montmayeur A."/>
            <person name="Murphy C."/>
            <person name="Neiman D."/>
            <person name="Pearson M."/>
            <person name="Priest M."/>
            <person name="Roberts A."/>
            <person name="Saif S."/>
            <person name="Shea T."/>
            <person name="Sisk P."/>
            <person name="Sykes S."/>
            <person name="Wortman J."/>
            <person name="Nusbaum C."/>
            <person name="Birren B."/>
        </authorList>
    </citation>
    <scope>NUCLEOTIDE SEQUENCE [LARGE SCALE GENOMIC DNA]</scope>
    <source>
        <strain evidence="2 3">YIT 12058</strain>
    </source>
</reference>
<proteinExistence type="predicted"/>
<keyword evidence="1" id="KW-0812">Transmembrane</keyword>
<dbReference type="Proteomes" id="UP000009872">
    <property type="component" value="Unassembled WGS sequence"/>
</dbReference>
<accession>K9DZK8</accession>
<dbReference type="STRING" id="742727.HMPREF9447_04089"/>
<feature type="transmembrane region" description="Helical" evidence="1">
    <location>
        <begin position="60"/>
        <end position="85"/>
    </location>
</feature>
<dbReference type="PATRIC" id="fig|742727.4.peg.4177"/>
<keyword evidence="1" id="KW-0472">Membrane</keyword>
<keyword evidence="1" id="KW-1133">Transmembrane helix</keyword>